<evidence type="ECO:0000256" key="7">
    <source>
        <dbReference type="ARBA" id="ARBA00031113"/>
    </source>
</evidence>
<dbReference type="EMBL" id="JAHLQT010013238">
    <property type="protein sequence ID" value="KAG7170925.1"/>
    <property type="molecule type" value="Genomic_DNA"/>
</dbReference>
<gene>
    <name evidence="11" type="primary">SARS2-L</name>
    <name evidence="11" type="ORF">Hamer_G012496</name>
</gene>
<feature type="binding site" evidence="9">
    <location>
        <begin position="358"/>
        <end position="361"/>
    </location>
    <ligand>
        <name>ATP</name>
        <dbReference type="ChEBI" id="CHEBI:30616"/>
    </ligand>
</feature>
<keyword evidence="12" id="KW-1185">Reference proteome</keyword>
<evidence type="ECO:0000256" key="2">
    <source>
        <dbReference type="ARBA" id="ARBA00012840"/>
    </source>
</evidence>
<dbReference type="PROSITE" id="PS50862">
    <property type="entry name" value="AA_TRNA_LIGASE_II"/>
    <property type="match status" value="1"/>
</dbReference>
<dbReference type="PRINTS" id="PR00981">
    <property type="entry name" value="TRNASYNTHSER"/>
</dbReference>
<reference evidence="11" key="1">
    <citation type="journal article" date="2021" name="Sci. Adv.">
        <title>The American lobster genome reveals insights on longevity, neural, and immune adaptations.</title>
        <authorList>
            <person name="Polinski J.M."/>
            <person name="Zimin A.V."/>
            <person name="Clark K.F."/>
            <person name="Kohn A.B."/>
            <person name="Sadowski N."/>
            <person name="Timp W."/>
            <person name="Ptitsyn A."/>
            <person name="Khanna P."/>
            <person name="Romanova D.Y."/>
            <person name="Williams P."/>
            <person name="Greenwood S.J."/>
            <person name="Moroz L.L."/>
            <person name="Walt D.R."/>
            <person name="Bodnar A.G."/>
        </authorList>
    </citation>
    <scope>NUCLEOTIDE SEQUENCE</scope>
    <source>
        <strain evidence="11">GMGI-L3</strain>
    </source>
</reference>
<feature type="binding site" evidence="8">
    <location>
        <position position="291"/>
    </location>
    <ligand>
        <name>L-serine</name>
        <dbReference type="ChEBI" id="CHEBI:33384"/>
    </ligand>
</feature>
<evidence type="ECO:0000256" key="4">
    <source>
        <dbReference type="ARBA" id="ARBA00022741"/>
    </source>
</evidence>
<dbReference type="EC" id="6.1.1.11" evidence="2"/>
<name>A0A8J5K6K2_HOMAM</name>
<evidence type="ECO:0000256" key="8">
    <source>
        <dbReference type="PIRSR" id="PIRSR001529-1"/>
    </source>
</evidence>
<dbReference type="FunFam" id="3.30.930.10:FF:000078">
    <property type="entry name" value="Seryl-tRNA synthetase"/>
    <property type="match status" value="1"/>
</dbReference>
<evidence type="ECO:0000313" key="12">
    <source>
        <dbReference type="Proteomes" id="UP000747542"/>
    </source>
</evidence>
<feature type="binding site" evidence="9">
    <location>
        <begin position="269"/>
        <end position="271"/>
    </location>
    <ligand>
        <name>ATP</name>
        <dbReference type="ChEBI" id="CHEBI:30616"/>
    </ligand>
</feature>
<feature type="non-terminal residue" evidence="11">
    <location>
        <position position="1"/>
    </location>
</feature>
<feature type="binding site" evidence="8">
    <location>
        <position position="269"/>
    </location>
    <ligand>
        <name>L-serine</name>
        <dbReference type="ChEBI" id="CHEBI:33384"/>
    </ligand>
</feature>
<dbReference type="AlphaFoldDB" id="A0A8J5K6K2"/>
<feature type="binding site" evidence="8">
    <location>
        <position position="238"/>
    </location>
    <ligand>
        <name>L-serine</name>
        <dbReference type="ChEBI" id="CHEBI:33384"/>
    </ligand>
</feature>
<dbReference type="SUPFAM" id="SSF55681">
    <property type="entry name" value="Class II aaRS and biotin synthetases"/>
    <property type="match status" value="1"/>
</dbReference>
<proteinExistence type="inferred from homology"/>
<comment type="similarity">
    <text evidence="1">Belongs to the class-II aminoacyl-tRNA synthetase family. Type-1 seryl-tRNA synthetase subfamily.</text>
</comment>
<keyword evidence="4" id="KW-0547">Nucleotide-binding</keyword>
<dbReference type="Pfam" id="PF00587">
    <property type="entry name" value="tRNA-synt_2b"/>
    <property type="match status" value="1"/>
</dbReference>
<dbReference type="PIRSF" id="PIRSF001529">
    <property type="entry name" value="Ser-tRNA-synth_IIa"/>
    <property type="match status" value="1"/>
</dbReference>
<dbReference type="PANTHER" id="PTHR11778">
    <property type="entry name" value="SERYL-TRNA SYNTHETASE"/>
    <property type="match status" value="1"/>
</dbReference>
<evidence type="ECO:0000259" key="10">
    <source>
        <dbReference type="PROSITE" id="PS50862"/>
    </source>
</evidence>
<evidence type="ECO:0000256" key="9">
    <source>
        <dbReference type="PIRSR" id="PIRSR001529-2"/>
    </source>
</evidence>
<accession>A0A8J5K6K2</accession>
<dbReference type="InterPro" id="IPR006195">
    <property type="entry name" value="aa-tRNA-synth_II"/>
</dbReference>
<evidence type="ECO:0000256" key="3">
    <source>
        <dbReference type="ARBA" id="ARBA00022598"/>
    </source>
</evidence>
<organism evidence="11 12">
    <name type="scientific">Homarus americanus</name>
    <name type="common">American lobster</name>
    <dbReference type="NCBI Taxonomy" id="6706"/>
    <lineage>
        <taxon>Eukaryota</taxon>
        <taxon>Metazoa</taxon>
        <taxon>Ecdysozoa</taxon>
        <taxon>Arthropoda</taxon>
        <taxon>Crustacea</taxon>
        <taxon>Multicrustacea</taxon>
        <taxon>Malacostraca</taxon>
        <taxon>Eumalacostraca</taxon>
        <taxon>Eucarida</taxon>
        <taxon>Decapoda</taxon>
        <taxon>Pleocyemata</taxon>
        <taxon>Astacidea</taxon>
        <taxon>Nephropoidea</taxon>
        <taxon>Nephropidae</taxon>
        <taxon>Homarus</taxon>
    </lineage>
</organism>
<evidence type="ECO:0000256" key="5">
    <source>
        <dbReference type="ARBA" id="ARBA00022840"/>
    </source>
</evidence>
<feature type="domain" description="Aminoacyl-transfer RNA synthetases class-II family profile" evidence="10">
    <location>
        <begin position="178"/>
        <end position="423"/>
    </location>
</feature>
<keyword evidence="5 9" id="KW-0067">ATP-binding</keyword>
<evidence type="ECO:0000256" key="1">
    <source>
        <dbReference type="ARBA" id="ARBA00010728"/>
    </source>
</evidence>
<comment type="caution">
    <text evidence="11">The sequence shown here is derived from an EMBL/GenBank/DDBJ whole genome shotgun (WGS) entry which is preliminary data.</text>
</comment>
<dbReference type="GO" id="GO:0006434">
    <property type="term" value="P:seryl-tRNA aminoacylation"/>
    <property type="evidence" value="ECO:0007669"/>
    <property type="project" value="InterPro"/>
</dbReference>
<keyword evidence="3 11" id="KW-0436">Ligase</keyword>
<feature type="binding site" evidence="8">
    <location>
        <position position="391"/>
    </location>
    <ligand>
        <name>L-serine</name>
        <dbReference type="ChEBI" id="CHEBI:33384"/>
    </ligand>
</feature>
<evidence type="ECO:0000256" key="6">
    <source>
        <dbReference type="ARBA" id="ARBA00023146"/>
    </source>
</evidence>
<protein>
    <recommendedName>
        <fullName evidence="2">serine--tRNA ligase</fullName>
        <ecNumber evidence="2">6.1.1.11</ecNumber>
    </recommendedName>
    <alternativeName>
        <fullName evidence="7">Seryl-tRNA synthetase</fullName>
    </alternativeName>
</protein>
<feature type="site" description="Important for serine binding" evidence="8">
    <location>
        <position position="393"/>
    </location>
</feature>
<evidence type="ECO:0000313" key="11">
    <source>
        <dbReference type="EMBL" id="KAG7170925.1"/>
    </source>
</evidence>
<dbReference type="InterPro" id="IPR002317">
    <property type="entry name" value="Ser-tRNA-ligase_type_1"/>
</dbReference>
<dbReference type="InterPro" id="IPR002314">
    <property type="entry name" value="aa-tRNA-synt_IIb"/>
</dbReference>
<sequence>EAIVLPADMRNIILNHLQCQCKLRNQLPGKLRTFYTASHKLSDKSTKPQLDYEYLCDPENAHKIDELIKRRKNLGNIWKVHEINKKLKSISPSSQEYEALHMELEREARNIPNKASPHLWDYGDEPKILEFINPKPKFNFTPRELGELGQMLDIMRTENLGNITGSRSYYFKGALADLEQALIRYTVSYLLKMGFTLMSVPDLLYSHVIEGCGMNTRGEHSQVYHIVNPKEDVCLAGTAEMALGGFLKNKQLTLEELPMKLAAVSRCYRAEASSAQEERGIYRVHGFTKVEMFGVTAAETGEESPQLYSEMTQIQKELFSQLGIHFQILDMPLNDLGAPAYTKTDMEAWMPGRGLYGEISSASNCIDYQARRLHITYSNREGIQRFAHTVNGTACALPRTIIALCESFQSYNGTITIPPVLRPYMSGLVNIEPPSIPCKMTWIKQKTYPGKIQG</sequence>
<dbReference type="GO" id="GO:0005524">
    <property type="term" value="F:ATP binding"/>
    <property type="evidence" value="ECO:0007669"/>
    <property type="project" value="UniProtKB-KW"/>
</dbReference>
<keyword evidence="6" id="KW-0030">Aminoacyl-tRNA synthetase</keyword>
<dbReference type="GO" id="GO:0004828">
    <property type="term" value="F:serine-tRNA ligase activity"/>
    <property type="evidence" value="ECO:0007669"/>
    <property type="project" value="UniProtKB-EC"/>
</dbReference>
<dbReference type="Proteomes" id="UP000747542">
    <property type="component" value="Unassembled WGS sequence"/>
</dbReference>
<feature type="binding site" evidence="9">
    <location>
        <begin position="284"/>
        <end position="287"/>
    </location>
    <ligand>
        <name>ATP</name>
        <dbReference type="ChEBI" id="CHEBI:30616"/>
    </ligand>
</feature>
<dbReference type="InterPro" id="IPR045864">
    <property type="entry name" value="aa-tRNA-synth_II/BPL/LPL"/>
</dbReference>
<dbReference type="Gene3D" id="3.30.930.10">
    <property type="entry name" value="Bira Bifunctional Protein, Domain 2"/>
    <property type="match status" value="1"/>
</dbReference>